<feature type="active site" description="Nucleophile" evidence="9">
    <location>
        <position position="464"/>
    </location>
</feature>
<dbReference type="InterPro" id="IPR044846">
    <property type="entry name" value="GH10"/>
</dbReference>
<reference evidence="12" key="1">
    <citation type="submission" date="2024-05" db="EMBL/GenBank/DDBJ databases">
        <authorList>
            <person name="Jung D.-H."/>
        </authorList>
    </citation>
    <scope>NUCLEOTIDE SEQUENCE</scope>
    <source>
        <strain evidence="12">JA-25</strain>
    </source>
</reference>
<dbReference type="GO" id="GO:0016787">
    <property type="term" value="F:hydrolase activity"/>
    <property type="evidence" value="ECO:0007669"/>
    <property type="project" value="UniProtKB-KW"/>
</dbReference>
<dbReference type="SUPFAM" id="SSF49785">
    <property type="entry name" value="Galactose-binding domain-like"/>
    <property type="match status" value="1"/>
</dbReference>
<evidence type="ECO:0000259" key="11">
    <source>
        <dbReference type="PROSITE" id="PS51760"/>
    </source>
</evidence>
<dbReference type="Pfam" id="PF00331">
    <property type="entry name" value="Glyco_hydro_10"/>
    <property type="match status" value="2"/>
</dbReference>
<dbReference type="PRINTS" id="PR00134">
    <property type="entry name" value="GLHYDRLASE10"/>
</dbReference>
<dbReference type="InterPro" id="IPR008979">
    <property type="entry name" value="Galactose-bd-like_sf"/>
</dbReference>
<evidence type="ECO:0000256" key="4">
    <source>
        <dbReference type="ARBA" id="ARBA00022729"/>
    </source>
</evidence>
<dbReference type="InterPro" id="IPR017853">
    <property type="entry name" value="GH"/>
</dbReference>
<comment type="catalytic activity">
    <reaction evidence="1 10">
        <text>Endohydrolysis of (1-&gt;4)-beta-D-xylosidic linkages in xylans.</text>
        <dbReference type="EC" id="3.2.1.8"/>
    </reaction>
</comment>
<dbReference type="PANTHER" id="PTHR31490:SF88">
    <property type="entry name" value="BETA-XYLANASE"/>
    <property type="match status" value="1"/>
</dbReference>
<keyword evidence="6 10" id="KW-0119">Carbohydrate metabolism</keyword>
<dbReference type="InterPro" id="IPR001000">
    <property type="entry name" value="GH10_dom"/>
</dbReference>
<dbReference type="SMART" id="SM00633">
    <property type="entry name" value="Glyco_10"/>
    <property type="match status" value="1"/>
</dbReference>
<evidence type="ECO:0000313" key="13">
    <source>
        <dbReference type="Proteomes" id="UP000606008"/>
    </source>
</evidence>
<dbReference type="PROSITE" id="PS00591">
    <property type="entry name" value="GH10_1"/>
    <property type="match status" value="1"/>
</dbReference>
<dbReference type="Proteomes" id="UP000606008">
    <property type="component" value="Unassembled WGS sequence"/>
</dbReference>
<evidence type="ECO:0000256" key="9">
    <source>
        <dbReference type="PROSITE-ProRule" id="PRU10061"/>
    </source>
</evidence>
<keyword evidence="8 10" id="KW-0624">Polysaccharide degradation</keyword>
<evidence type="ECO:0000256" key="5">
    <source>
        <dbReference type="ARBA" id="ARBA00022801"/>
    </source>
</evidence>
<keyword evidence="7 10" id="KW-0326">Glycosidase</keyword>
<dbReference type="PROSITE" id="PS51760">
    <property type="entry name" value="GH10_2"/>
    <property type="match status" value="1"/>
</dbReference>
<dbReference type="EC" id="3.2.1.8" evidence="10"/>
<keyword evidence="5 10" id="KW-0378">Hydrolase</keyword>
<evidence type="ECO:0000256" key="2">
    <source>
        <dbReference type="ARBA" id="ARBA00007495"/>
    </source>
</evidence>
<comment type="similarity">
    <text evidence="2 10">Belongs to the glycosyl hydrolase 10 (cellulase F) family.</text>
</comment>
<keyword evidence="3" id="KW-0858">Xylan degradation</keyword>
<evidence type="ECO:0000256" key="3">
    <source>
        <dbReference type="ARBA" id="ARBA00022651"/>
    </source>
</evidence>
<evidence type="ECO:0000256" key="1">
    <source>
        <dbReference type="ARBA" id="ARBA00000681"/>
    </source>
</evidence>
<keyword evidence="13" id="KW-1185">Reference proteome</keyword>
<dbReference type="EMBL" id="WAEL01000006">
    <property type="protein sequence ID" value="NID12091.1"/>
    <property type="molecule type" value="Genomic_DNA"/>
</dbReference>
<evidence type="ECO:0000256" key="10">
    <source>
        <dbReference type="RuleBase" id="RU361174"/>
    </source>
</evidence>
<dbReference type="SUPFAM" id="SSF51445">
    <property type="entry name" value="(Trans)glycosidases"/>
    <property type="match status" value="1"/>
</dbReference>
<dbReference type="PROSITE" id="PS51257">
    <property type="entry name" value="PROKAR_LIPOPROTEIN"/>
    <property type="match status" value="1"/>
</dbReference>
<feature type="domain" description="GH10" evidence="11">
    <location>
        <begin position="46"/>
        <end position="548"/>
    </location>
</feature>
<proteinExistence type="inferred from homology"/>
<dbReference type="Gene3D" id="2.60.120.260">
    <property type="entry name" value="Galactose-binding domain-like"/>
    <property type="match status" value="1"/>
</dbReference>
<dbReference type="InterPro" id="IPR031158">
    <property type="entry name" value="GH10_AS"/>
</dbReference>
<evidence type="ECO:0000256" key="7">
    <source>
        <dbReference type="ARBA" id="ARBA00023295"/>
    </source>
</evidence>
<accession>A0ABX0QIX6</accession>
<organism evidence="12 13">
    <name type="scientific">Fibrivirga algicola</name>
    <dbReference type="NCBI Taxonomy" id="2950420"/>
    <lineage>
        <taxon>Bacteria</taxon>
        <taxon>Pseudomonadati</taxon>
        <taxon>Bacteroidota</taxon>
        <taxon>Cytophagia</taxon>
        <taxon>Cytophagales</taxon>
        <taxon>Spirosomataceae</taxon>
        <taxon>Fibrivirga</taxon>
    </lineage>
</organism>
<comment type="caution">
    <text evidence="12">The sequence shown here is derived from an EMBL/GenBank/DDBJ whole genome shotgun (WGS) entry which is preliminary data.</text>
</comment>
<evidence type="ECO:0000313" key="12">
    <source>
        <dbReference type="EMBL" id="NID12091.1"/>
    </source>
</evidence>
<sequence>MTSSLKTITLLTLLAAWSAACRPDKGDFVLAKPESIAMLEPVNKYATLKTYLNPASTPNFKLGAGVALADYMARGVAYRMINSNFNDITPGYDMKHGAVVKSDGKLDLTNVTNLLKAAQAAGVSVHGHTLAWHANQNASYLNSLLLAGVDFDPTDKRVNYINGSFEQNQTGWNSLGAASTRDIVSSGLVGAKSLRYTHAAKANPWDAQLAADFTTAPVPVGEYTLSFFVKSDAPGKFRCSTVGTGADVQYQPDVITTPNWQYVEWNIKSAGALQALRFDMGTTPGTYYLDEVRLNPRSTQYRKPVILQLSADEKTRIIGGAMDKWITEMVSQTKSYVKAWNVVNEPMDDAKPTTLKTAAGRTTLATDEFYWQDYLGKDYAVRAFKLARLNGNADDVLFINDNNLEANLDKCRGLIEYVNYIEANGAKVDGIGTQMHMTLDTKRENIDQMFQLLAATGKLIKISELDIAIGNGIKTAAATTAQYKAQADLYEYVIKKYMELVPAKQRYGITMWSPMDSADAATWRAGEPIGLWKRDYNRKLSYGGFANGLAGRDISAEFK</sequence>
<keyword evidence="4" id="KW-0732">Signal</keyword>
<dbReference type="Gene3D" id="3.20.20.80">
    <property type="entry name" value="Glycosidases"/>
    <property type="match status" value="2"/>
</dbReference>
<dbReference type="PANTHER" id="PTHR31490">
    <property type="entry name" value="GLYCOSYL HYDROLASE"/>
    <property type="match status" value="1"/>
</dbReference>
<evidence type="ECO:0000256" key="8">
    <source>
        <dbReference type="ARBA" id="ARBA00023326"/>
    </source>
</evidence>
<protein>
    <recommendedName>
        <fullName evidence="10">Beta-xylanase</fullName>
        <ecNumber evidence="10">3.2.1.8</ecNumber>
    </recommendedName>
</protein>
<dbReference type="RefSeq" id="WP_166692945.1">
    <property type="nucleotide sequence ID" value="NZ_WAEL01000006.1"/>
</dbReference>
<name>A0ABX0QIX6_9BACT</name>
<evidence type="ECO:0000256" key="6">
    <source>
        <dbReference type="ARBA" id="ARBA00023277"/>
    </source>
</evidence>
<gene>
    <name evidence="12" type="ORF">F7231_18105</name>
</gene>